<name>A0A075A485_OPIVI</name>
<accession>A0A075A485</accession>
<sequence length="123" mass="14761">MLTTACYGNIICRLCFELKIQEPELEMLIKEIPCIFSEVFKRGHHPRFYYESRAPFIIRFGPIFSILKFKPKYQKSLKRRRHIHNMVDLAKEEVLIFFHKKSGRTSGLQQERNCFDHSQLQKI</sequence>
<evidence type="ECO:0000313" key="1">
    <source>
        <dbReference type="EMBL" id="KER30405.1"/>
    </source>
</evidence>
<dbReference type="CTD" id="20317327"/>
<dbReference type="RefSeq" id="XP_009165817.1">
    <property type="nucleotide sequence ID" value="XM_009167553.1"/>
</dbReference>
<organism evidence="1 2">
    <name type="scientific">Opisthorchis viverrini</name>
    <name type="common">Southeast Asian liver fluke</name>
    <dbReference type="NCBI Taxonomy" id="6198"/>
    <lineage>
        <taxon>Eukaryota</taxon>
        <taxon>Metazoa</taxon>
        <taxon>Spiralia</taxon>
        <taxon>Lophotrochozoa</taxon>
        <taxon>Platyhelminthes</taxon>
        <taxon>Trematoda</taxon>
        <taxon>Digenea</taxon>
        <taxon>Opisthorchiida</taxon>
        <taxon>Opisthorchiata</taxon>
        <taxon>Opisthorchiidae</taxon>
        <taxon>Opisthorchis</taxon>
    </lineage>
</organism>
<dbReference type="Proteomes" id="UP000054324">
    <property type="component" value="Unassembled WGS sequence"/>
</dbReference>
<evidence type="ECO:0000313" key="2">
    <source>
        <dbReference type="Proteomes" id="UP000054324"/>
    </source>
</evidence>
<reference evidence="1 2" key="1">
    <citation type="submission" date="2013-11" db="EMBL/GenBank/DDBJ databases">
        <title>Opisthorchis viverrini - life in the bile duct.</title>
        <authorList>
            <person name="Young N.D."/>
            <person name="Nagarajan N."/>
            <person name="Lin S.J."/>
            <person name="Korhonen P.K."/>
            <person name="Jex A.R."/>
            <person name="Hall R.S."/>
            <person name="Safavi-Hemami H."/>
            <person name="Kaewkong W."/>
            <person name="Bertrand D."/>
            <person name="Gao S."/>
            <person name="Seet Q."/>
            <person name="Wongkham S."/>
            <person name="Teh B.T."/>
            <person name="Wongkham C."/>
            <person name="Intapan P.M."/>
            <person name="Maleewong W."/>
            <person name="Yang X."/>
            <person name="Hu M."/>
            <person name="Wang Z."/>
            <person name="Hofmann A."/>
            <person name="Sternberg P.W."/>
            <person name="Tan P."/>
            <person name="Wang J."/>
            <person name="Gasser R.B."/>
        </authorList>
    </citation>
    <scope>NUCLEOTIDE SEQUENCE [LARGE SCALE GENOMIC DNA]</scope>
</reference>
<dbReference type="KEGG" id="ovi:T265_03140"/>
<protein>
    <submittedName>
        <fullName evidence="1">Uncharacterized protein</fullName>
    </submittedName>
</protein>
<dbReference type="GeneID" id="20317327"/>
<dbReference type="EMBL" id="KL596661">
    <property type="protein sequence ID" value="KER30405.1"/>
    <property type="molecule type" value="Genomic_DNA"/>
</dbReference>
<proteinExistence type="predicted"/>
<dbReference type="AlphaFoldDB" id="A0A075A485"/>
<keyword evidence="2" id="KW-1185">Reference proteome</keyword>
<gene>
    <name evidence="1" type="ORF">T265_03140</name>
</gene>